<dbReference type="EMBL" id="WJXA01000007">
    <property type="protein sequence ID" value="KAF7139297.1"/>
    <property type="molecule type" value="Genomic_DNA"/>
</dbReference>
<dbReference type="Pfam" id="PF13450">
    <property type="entry name" value="NAD_binding_8"/>
    <property type="match status" value="1"/>
</dbReference>
<dbReference type="PANTHER" id="PTHR23023">
    <property type="entry name" value="DIMETHYLANILINE MONOOXYGENASE"/>
    <property type="match status" value="1"/>
</dbReference>
<evidence type="ECO:0000256" key="6">
    <source>
        <dbReference type="ARBA" id="ARBA00023033"/>
    </source>
</evidence>
<comment type="caution">
    <text evidence="8">The sequence shown here is derived from an EMBL/GenBank/DDBJ whole genome shotgun (WGS) entry which is preliminary data.</text>
</comment>
<dbReference type="InterPro" id="IPR000960">
    <property type="entry name" value="Flavin_mOase"/>
</dbReference>
<evidence type="ECO:0000256" key="2">
    <source>
        <dbReference type="ARBA" id="ARBA00022630"/>
    </source>
</evidence>
<evidence type="ECO:0000256" key="1">
    <source>
        <dbReference type="ARBA" id="ARBA00009183"/>
    </source>
</evidence>
<comment type="cofactor">
    <cofactor evidence="7">
        <name>FAD</name>
        <dbReference type="ChEBI" id="CHEBI:57692"/>
    </cofactor>
</comment>
<dbReference type="GO" id="GO:0050660">
    <property type="term" value="F:flavin adenine dinucleotide binding"/>
    <property type="evidence" value="ECO:0007669"/>
    <property type="project" value="InterPro"/>
</dbReference>
<dbReference type="OrthoDB" id="66881at2759"/>
<proteinExistence type="inferred from homology"/>
<dbReference type="PIRSF" id="PIRSF000332">
    <property type="entry name" value="FMO"/>
    <property type="match status" value="1"/>
</dbReference>
<name>A0A834GPE9_RHOSS</name>
<keyword evidence="9" id="KW-1185">Reference proteome</keyword>
<protein>
    <recommendedName>
        <fullName evidence="7">Flavin-containing monooxygenase</fullName>
        <ecNumber evidence="7">1.-.-.-</ecNumber>
    </recommendedName>
</protein>
<reference evidence="8" key="1">
    <citation type="submission" date="2019-11" db="EMBL/GenBank/DDBJ databases">
        <authorList>
            <person name="Liu Y."/>
            <person name="Hou J."/>
            <person name="Li T.-Q."/>
            <person name="Guan C.-H."/>
            <person name="Wu X."/>
            <person name="Wu H.-Z."/>
            <person name="Ling F."/>
            <person name="Zhang R."/>
            <person name="Shi X.-G."/>
            <person name="Ren J.-P."/>
            <person name="Chen E.-F."/>
            <person name="Sun J.-M."/>
        </authorList>
    </citation>
    <scope>NUCLEOTIDE SEQUENCE</scope>
    <source>
        <strain evidence="8">Adult_tree_wgs_1</strain>
        <tissue evidence="8">Leaves</tissue>
    </source>
</reference>
<evidence type="ECO:0000256" key="3">
    <source>
        <dbReference type="ARBA" id="ARBA00022827"/>
    </source>
</evidence>
<dbReference type="FunFam" id="3.50.50.60:FF:000099">
    <property type="entry name" value="Flavin-containing monooxygenase"/>
    <property type="match status" value="1"/>
</dbReference>
<dbReference type="PRINTS" id="PR00419">
    <property type="entry name" value="ADXRDTASE"/>
</dbReference>
<keyword evidence="3 7" id="KW-0274">FAD</keyword>
<evidence type="ECO:0000313" key="8">
    <source>
        <dbReference type="EMBL" id="KAF7139297.1"/>
    </source>
</evidence>
<dbReference type="Proteomes" id="UP000626092">
    <property type="component" value="Unassembled WGS sequence"/>
</dbReference>
<comment type="similarity">
    <text evidence="1 7">Belongs to the FMO family.</text>
</comment>
<dbReference type="SUPFAM" id="SSF51905">
    <property type="entry name" value="FAD/NAD(P)-binding domain"/>
    <property type="match status" value="2"/>
</dbReference>
<keyword evidence="2 7" id="KW-0285">Flavoprotein</keyword>
<dbReference type="GO" id="GO:0050661">
    <property type="term" value="F:NADP binding"/>
    <property type="evidence" value="ECO:0007669"/>
    <property type="project" value="InterPro"/>
</dbReference>
<dbReference type="GO" id="GO:0004499">
    <property type="term" value="F:N,N-dimethylaniline monooxygenase activity"/>
    <property type="evidence" value="ECO:0007669"/>
    <property type="project" value="InterPro"/>
</dbReference>
<evidence type="ECO:0000256" key="5">
    <source>
        <dbReference type="ARBA" id="ARBA00023002"/>
    </source>
</evidence>
<sequence>MSTVLPKSVAVIGAGAAGLVAARELRREGHEVVVFERGNKVGGTWVYNPTTESDPLGIDPARTVVHSSLYASLRTNLPREVMGFREYPFVAKNGAHRDPRRFPGHEEVLEYLNDYTTEFGLGLETWPGLQIHSHNYRVPEPFRDQVVILIGSSASAVDISRDIAGVAKEVHIASRSVTDGTMGKLPGHDNMWLHSMIESALGDGTVVFRDGSAIRADVILHCTGYKYHFAFLDVNDTVTVDDNRVGPLYKQVFPPLLAPLLSFVGLPWKVAPFPICELQSKWIAGVLSGRVSLPSSDEMMADVEAFYRTLDASGIPKHYTHNIDDSQFEYNDWLATECGCPPSEEWRKQIYSETSKNRKERPETYRDEWDDELLVAQAHEDFVNCSSEGNGNLSQ</sequence>
<evidence type="ECO:0000313" key="9">
    <source>
        <dbReference type="Proteomes" id="UP000626092"/>
    </source>
</evidence>
<keyword evidence="4" id="KW-0521">NADP</keyword>
<dbReference type="AlphaFoldDB" id="A0A834GPE9"/>
<dbReference type="Gene3D" id="3.50.50.60">
    <property type="entry name" value="FAD/NAD(P)-binding domain"/>
    <property type="match status" value="3"/>
</dbReference>
<keyword evidence="6 7" id="KW-0503">Monooxygenase</keyword>
<keyword evidence="5 7" id="KW-0560">Oxidoreductase</keyword>
<dbReference type="InterPro" id="IPR036188">
    <property type="entry name" value="FAD/NAD-bd_sf"/>
</dbReference>
<dbReference type="InterPro" id="IPR020946">
    <property type="entry name" value="Flavin_mOase-like"/>
</dbReference>
<dbReference type="Pfam" id="PF00743">
    <property type="entry name" value="FMO-like"/>
    <property type="match status" value="2"/>
</dbReference>
<evidence type="ECO:0000256" key="4">
    <source>
        <dbReference type="ARBA" id="ARBA00022857"/>
    </source>
</evidence>
<dbReference type="InterPro" id="IPR050346">
    <property type="entry name" value="FMO-like"/>
</dbReference>
<organism evidence="8 9">
    <name type="scientific">Rhododendron simsii</name>
    <name type="common">Sims's rhododendron</name>
    <dbReference type="NCBI Taxonomy" id="118357"/>
    <lineage>
        <taxon>Eukaryota</taxon>
        <taxon>Viridiplantae</taxon>
        <taxon>Streptophyta</taxon>
        <taxon>Embryophyta</taxon>
        <taxon>Tracheophyta</taxon>
        <taxon>Spermatophyta</taxon>
        <taxon>Magnoliopsida</taxon>
        <taxon>eudicotyledons</taxon>
        <taxon>Gunneridae</taxon>
        <taxon>Pentapetalae</taxon>
        <taxon>asterids</taxon>
        <taxon>Ericales</taxon>
        <taxon>Ericaceae</taxon>
        <taxon>Ericoideae</taxon>
        <taxon>Rhodoreae</taxon>
        <taxon>Rhododendron</taxon>
    </lineage>
</organism>
<gene>
    <name evidence="8" type="ORF">RHSIM_Rhsim07G0105400</name>
</gene>
<accession>A0A834GPE9</accession>
<dbReference type="EC" id="1.-.-.-" evidence="7"/>
<evidence type="ECO:0000256" key="7">
    <source>
        <dbReference type="RuleBase" id="RU361177"/>
    </source>
</evidence>